<proteinExistence type="predicted"/>
<feature type="region of interest" description="Disordered" evidence="4">
    <location>
        <begin position="311"/>
        <end position="335"/>
    </location>
</feature>
<evidence type="ECO:0000313" key="6">
    <source>
        <dbReference type="EMBL" id="GIG16501.1"/>
    </source>
</evidence>
<dbReference type="PANTHER" id="PTHR43132">
    <property type="entry name" value="ARSENICAL RESISTANCE OPERON REPRESSOR ARSR-RELATED"/>
    <property type="match status" value="1"/>
</dbReference>
<dbReference type="InterPro" id="IPR036390">
    <property type="entry name" value="WH_DNA-bd_sf"/>
</dbReference>
<feature type="domain" description="HTH arsR-type" evidence="5">
    <location>
        <begin position="243"/>
        <end position="318"/>
    </location>
</feature>
<evidence type="ECO:0000259" key="5">
    <source>
        <dbReference type="SMART" id="SM00418"/>
    </source>
</evidence>
<dbReference type="GO" id="GO:0003700">
    <property type="term" value="F:DNA-binding transcription factor activity"/>
    <property type="evidence" value="ECO:0007669"/>
    <property type="project" value="InterPro"/>
</dbReference>
<dbReference type="AlphaFoldDB" id="A0A8J3PG84"/>
<dbReference type="GO" id="GO:0003677">
    <property type="term" value="F:DNA binding"/>
    <property type="evidence" value="ECO:0007669"/>
    <property type="project" value="UniProtKB-KW"/>
</dbReference>
<dbReference type="Gene3D" id="1.10.10.10">
    <property type="entry name" value="Winged helix-like DNA-binding domain superfamily/Winged helix DNA-binding domain"/>
    <property type="match status" value="1"/>
</dbReference>
<reference evidence="6" key="1">
    <citation type="submission" date="2021-01" db="EMBL/GenBank/DDBJ databases">
        <title>Whole genome shotgun sequence of Catellatospora methionotrophica NBRC 14553.</title>
        <authorList>
            <person name="Komaki H."/>
            <person name="Tamura T."/>
        </authorList>
    </citation>
    <scope>NUCLEOTIDE SEQUENCE</scope>
    <source>
        <strain evidence="6">NBRC 14553</strain>
    </source>
</reference>
<dbReference type="InterPro" id="IPR036388">
    <property type="entry name" value="WH-like_DNA-bd_sf"/>
</dbReference>
<accession>A0A8J3PG84</accession>
<name>A0A8J3PG84_9ACTN</name>
<dbReference type="PANTHER" id="PTHR43132:SF6">
    <property type="entry name" value="HTH-TYPE TRANSCRIPTIONAL REPRESSOR CZRA"/>
    <property type="match status" value="1"/>
</dbReference>
<sequence length="335" mass="36637">MSVWHVPVDLLARSRFALSPMTDTVAAWRALHRPRGLWQHSWRRPHLAAYQQMLSRRPLLRALLAASFGRHWMADFFSMAPATAAPTFAEELAALAARPDEQIRADLRATRPGPLDDVLAAGGLTDELVFLLDWVWTHTVGPEWPAREQRLRADVVARTAVLSAEGWAGVLPDLAGTMRWLGEGRLLVDDLHEPPLPLDRAEQLVFVPAHTVRGWVLWDQPTRFGMVYPVRGVLADTTSPVPDGLDRMIGPNRAAILRRLATPVSTSHLAALTGLSIGSVGDHLRVLLDAGAVAKRRSGREVLYWRTPLGSAMTGAQPSPPGPARADGDSDVVGP</sequence>
<dbReference type="InterPro" id="IPR051011">
    <property type="entry name" value="Metal_resp_trans_reg"/>
</dbReference>
<dbReference type="EMBL" id="BONJ01000027">
    <property type="protein sequence ID" value="GIG16501.1"/>
    <property type="molecule type" value="Genomic_DNA"/>
</dbReference>
<evidence type="ECO:0000256" key="2">
    <source>
        <dbReference type="ARBA" id="ARBA00023125"/>
    </source>
</evidence>
<gene>
    <name evidence="6" type="ORF">Cme02nite_48330</name>
</gene>
<evidence type="ECO:0000256" key="1">
    <source>
        <dbReference type="ARBA" id="ARBA00023015"/>
    </source>
</evidence>
<dbReference type="SMART" id="SM00418">
    <property type="entry name" value="HTH_ARSR"/>
    <property type="match status" value="1"/>
</dbReference>
<keyword evidence="7" id="KW-1185">Reference proteome</keyword>
<evidence type="ECO:0000313" key="7">
    <source>
        <dbReference type="Proteomes" id="UP000660339"/>
    </source>
</evidence>
<organism evidence="6 7">
    <name type="scientific">Catellatospora methionotrophica</name>
    <dbReference type="NCBI Taxonomy" id="121620"/>
    <lineage>
        <taxon>Bacteria</taxon>
        <taxon>Bacillati</taxon>
        <taxon>Actinomycetota</taxon>
        <taxon>Actinomycetes</taxon>
        <taxon>Micromonosporales</taxon>
        <taxon>Micromonosporaceae</taxon>
        <taxon>Catellatospora</taxon>
    </lineage>
</organism>
<protein>
    <submittedName>
        <fullName evidence="6">Transcriptional regulator</fullName>
    </submittedName>
</protein>
<keyword evidence="3" id="KW-0804">Transcription</keyword>
<keyword evidence="1" id="KW-0805">Transcription regulation</keyword>
<comment type="caution">
    <text evidence="6">The sequence shown here is derived from an EMBL/GenBank/DDBJ whole genome shotgun (WGS) entry which is preliminary data.</text>
</comment>
<keyword evidence="2" id="KW-0238">DNA-binding</keyword>
<dbReference type="Pfam" id="PF12840">
    <property type="entry name" value="HTH_20"/>
    <property type="match status" value="1"/>
</dbReference>
<dbReference type="Proteomes" id="UP000660339">
    <property type="component" value="Unassembled WGS sequence"/>
</dbReference>
<dbReference type="InterPro" id="IPR011991">
    <property type="entry name" value="ArsR-like_HTH"/>
</dbReference>
<dbReference type="InterPro" id="IPR001845">
    <property type="entry name" value="HTH_ArsR_DNA-bd_dom"/>
</dbReference>
<evidence type="ECO:0000256" key="4">
    <source>
        <dbReference type="SAM" id="MobiDB-lite"/>
    </source>
</evidence>
<dbReference type="RefSeq" id="WP_166378717.1">
    <property type="nucleotide sequence ID" value="NZ_BAAATT010000005.1"/>
</dbReference>
<evidence type="ECO:0000256" key="3">
    <source>
        <dbReference type="ARBA" id="ARBA00023163"/>
    </source>
</evidence>
<dbReference type="CDD" id="cd00090">
    <property type="entry name" value="HTH_ARSR"/>
    <property type="match status" value="1"/>
</dbReference>
<dbReference type="SUPFAM" id="SSF46785">
    <property type="entry name" value="Winged helix' DNA-binding domain"/>
    <property type="match status" value="1"/>
</dbReference>